<accession>A0A9W6TQT8</accession>
<feature type="region of interest" description="Disordered" evidence="1">
    <location>
        <begin position="55"/>
        <end position="100"/>
    </location>
</feature>
<feature type="compositionally biased region" description="Basic and acidic residues" evidence="1">
    <location>
        <begin position="63"/>
        <end position="80"/>
    </location>
</feature>
<keyword evidence="3" id="KW-1185">Reference proteome</keyword>
<evidence type="ECO:0000313" key="3">
    <source>
        <dbReference type="Proteomes" id="UP001165121"/>
    </source>
</evidence>
<dbReference type="AlphaFoldDB" id="A0A9W6TQT8"/>
<proteinExistence type="predicted"/>
<protein>
    <submittedName>
        <fullName evidence="2">Unnamed protein product</fullName>
    </submittedName>
</protein>
<organism evidence="2 3">
    <name type="scientific">Phytophthora fragariaefolia</name>
    <dbReference type="NCBI Taxonomy" id="1490495"/>
    <lineage>
        <taxon>Eukaryota</taxon>
        <taxon>Sar</taxon>
        <taxon>Stramenopiles</taxon>
        <taxon>Oomycota</taxon>
        <taxon>Peronosporomycetes</taxon>
        <taxon>Peronosporales</taxon>
        <taxon>Peronosporaceae</taxon>
        <taxon>Phytophthora</taxon>
    </lineage>
</organism>
<gene>
    <name evidence="2" type="ORF">Pfra01_000176100</name>
</gene>
<comment type="caution">
    <text evidence="2">The sequence shown here is derived from an EMBL/GenBank/DDBJ whole genome shotgun (WGS) entry which is preliminary data.</text>
</comment>
<evidence type="ECO:0000256" key="1">
    <source>
        <dbReference type="SAM" id="MobiDB-lite"/>
    </source>
</evidence>
<reference evidence="2" key="1">
    <citation type="submission" date="2023-04" db="EMBL/GenBank/DDBJ databases">
        <title>Phytophthora fragariaefolia NBRC 109709.</title>
        <authorList>
            <person name="Ichikawa N."/>
            <person name="Sato H."/>
            <person name="Tonouchi N."/>
        </authorList>
    </citation>
    <scope>NUCLEOTIDE SEQUENCE</scope>
    <source>
        <strain evidence="2">NBRC 109709</strain>
    </source>
</reference>
<dbReference type="EMBL" id="BSXT01000141">
    <property type="protein sequence ID" value="GMF18802.1"/>
    <property type="molecule type" value="Genomic_DNA"/>
</dbReference>
<dbReference type="Proteomes" id="UP001165121">
    <property type="component" value="Unassembled WGS sequence"/>
</dbReference>
<name>A0A9W6TQT8_9STRA</name>
<sequence length="100" mass="10692">MCVDRERRTGDYLRAFGDLSGQKGLSAKRLDSCRGAALEMDVILIVEAVGDTMQKKSTSVVGEQHDDAQAGKDSVGKDDVATSGRENTAGEDDRSIRSEG</sequence>
<feature type="compositionally biased region" description="Basic and acidic residues" evidence="1">
    <location>
        <begin position="91"/>
        <end position="100"/>
    </location>
</feature>
<evidence type="ECO:0000313" key="2">
    <source>
        <dbReference type="EMBL" id="GMF18802.1"/>
    </source>
</evidence>